<feature type="coiled-coil region" evidence="4">
    <location>
        <begin position="71"/>
        <end position="134"/>
    </location>
</feature>
<dbReference type="PROSITE" id="PS50088">
    <property type="entry name" value="ANK_REPEAT"/>
    <property type="match status" value="2"/>
</dbReference>
<dbReference type="CTD" id="642574"/>
<dbReference type="RefSeq" id="XP_033788999.1">
    <property type="nucleotide sequence ID" value="XM_033933108.1"/>
</dbReference>
<keyword evidence="1" id="KW-0677">Repeat</keyword>
<dbReference type="InterPro" id="IPR035706">
    <property type="entry name" value="AAA_9"/>
</dbReference>
<evidence type="ECO:0000256" key="4">
    <source>
        <dbReference type="SAM" id="Coils"/>
    </source>
</evidence>
<evidence type="ECO:0000256" key="5">
    <source>
        <dbReference type="SAM" id="MobiDB-lite"/>
    </source>
</evidence>
<proteinExistence type="predicted"/>
<dbReference type="FunCoup" id="A0A6P8PYL9">
    <property type="interactions" value="36"/>
</dbReference>
<evidence type="ECO:0000313" key="7">
    <source>
        <dbReference type="Proteomes" id="UP000515159"/>
    </source>
</evidence>
<reference evidence="8" key="1">
    <citation type="submission" date="2025-08" db="UniProtKB">
        <authorList>
            <consortium name="RefSeq"/>
        </authorList>
    </citation>
    <scope>IDENTIFICATION</scope>
</reference>
<evidence type="ECO:0000256" key="2">
    <source>
        <dbReference type="ARBA" id="ARBA00023043"/>
    </source>
</evidence>
<evidence type="ECO:0000256" key="3">
    <source>
        <dbReference type="PROSITE-ProRule" id="PRU00023"/>
    </source>
</evidence>
<name>A0A6P8PYL9_GEOSA</name>
<dbReference type="PANTHER" id="PTHR24171">
    <property type="entry name" value="ANKYRIN REPEAT DOMAIN-CONTAINING PROTEIN 39-RELATED"/>
    <property type="match status" value="1"/>
</dbReference>
<gene>
    <name evidence="8" type="primary">IQANK1</name>
</gene>
<dbReference type="InterPro" id="IPR002110">
    <property type="entry name" value="Ankyrin_rpt"/>
</dbReference>
<evidence type="ECO:0000313" key="8">
    <source>
        <dbReference type="RefSeq" id="XP_033788999.1"/>
    </source>
</evidence>
<keyword evidence="7" id="KW-1185">Reference proteome</keyword>
<protein>
    <submittedName>
        <fullName evidence="8">IQ motif and ankyrin repeat domain-containing protein LOC642574 homolog</fullName>
    </submittedName>
</protein>
<dbReference type="SUPFAM" id="SSF48403">
    <property type="entry name" value="Ankyrin repeat"/>
    <property type="match status" value="1"/>
</dbReference>
<dbReference type="Gene3D" id="3.40.50.300">
    <property type="entry name" value="P-loop containing nucleotide triphosphate hydrolases"/>
    <property type="match status" value="1"/>
</dbReference>
<dbReference type="Gene3D" id="1.25.40.20">
    <property type="entry name" value="Ankyrin repeat-containing domain"/>
    <property type="match status" value="1"/>
</dbReference>
<dbReference type="InterPro" id="IPR036770">
    <property type="entry name" value="Ankyrin_rpt-contain_sf"/>
</dbReference>
<dbReference type="PROSITE" id="PS50096">
    <property type="entry name" value="IQ"/>
    <property type="match status" value="1"/>
</dbReference>
<dbReference type="AlphaFoldDB" id="A0A6P8PYL9"/>
<dbReference type="SMART" id="SM00248">
    <property type="entry name" value="ANK"/>
    <property type="match status" value="2"/>
</dbReference>
<keyword evidence="2 3" id="KW-0040">ANK repeat</keyword>
<dbReference type="InParanoid" id="A0A6P8PYL9"/>
<evidence type="ECO:0000259" key="6">
    <source>
        <dbReference type="Pfam" id="PF12781"/>
    </source>
</evidence>
<feature type="region of interest" description="Disordered" evidence="5">
    <location>
        <begin position="1"/>
        <end position="51"/>
    </location>
</feature>
<keyword evidence="4" id="KW-0175">Coiled coil</keyword>
<organism evidence="7 8">
    <name type="scientific">Geotrypetes seraphini</name>
    <name type="common">Gaboon caecilian</name>
    <name type="synonym">Caecilia seraphini</name>
    <dbReference type="NCBI Taxonomy" id="260995"/>
    <lineage>
        <taxon>Eukaryota</taxon>
        <taxon>Metazoa</taxon>
        <taxon>Chordata</taxon>
        <taxon>Craniata</taxon>
        <taxon>Vertebrata</taxon>
        <taxon>Euteleostomi</taxon>
        <taxon>Amphibia</taxon>
        <taxon>Gymnophiona</taxon>
        <taxon>Geotrypetes</taxon>
    </lineage>
</organism>
<evidence type="ECO:0000256" key="1">
    <source>
        <dbReference type="ARBA" id="ARBA00022737"/>
    </source>
</evidence>
<feature type="domain" description="Dynein heavy chain ATP-binding dynein motor region" evidence="6">
    <location>
        <begin position="420"/>
        <end position="490"/>
    </location>
</feature>
<dbReference type="Proteomes" id="UP000515159">
    <property type="component" value="Chromosome 2"/>
</dbReference>
<dbReference type="OrthoDB" id="426293at2759"/>
<feature type="repeat" description="ANK" evidence="3">
    <location>
        <begin position="217"/>
        <end position="249"/>
    </location>
</feature>
<dbReference type="Pfam" id="PF12781">
    <property type="entry name" value="AAA_9"/>
    <property type="match status" value="1"/>
</dbReference>
<dbReference type="GeneID" id="117355089"/>
<dbReference type="PROSITE" id="PS50297">
    <property type="entry name" value="ANK_REP_REGION"/>
    <property type="match status" value="2"/>
</dbReference>
<feature type="repeat" description="ANK" evidence="3">
    <location>
        <begin position="184"/>
        <end position="216"/>
    </location>
</feature>
<dbReference type="Pfam" id="PF12796">
    <property type="entry name" value="Ank_2"/>
    <property type="match status" value="1"/>
</dbReference>
<sequence>MAGKADARKGAKASPLKKQPAVQAGKKGQSVSEKGGKPTNKKKNAASGHAGSELEYKAALTIQCAFRQSLARKMKAKLQKEKQGYEELMDRLQKEAFVMMVKKEQEAARQQRKKEEEERKKKQEEAQRKKRILEAAFEGEVDEVLDVLKEVLDLDTKNGIGYDERGKAIRFQNQINMVDCTDANGNTPLSEAAGGGNPQVIKLLIERGAQPNSKGAFGRTPLYRAAFGAHLAALEMLLQHGADPRIYADDGTTPEQVSSLESVSEILRSWDTALTDSMLQKMEAEQQRRADEEQRMKDQDTNHMRNEVLKLATEHEHCQKELQQAYCELNKRITEHDKCVIKHSDKVQLTLQAIHDAEATVEFARLAAIKAEERLSLARLRLREQTDSGFDSGLPGLKCTVQELDEVLLKDIGHKVHLDGRWPLIIDPSGQAATFLRYRDTNYLNTLNPADMQAETVRKALLGALRYGKPLVFDMMEVNMFETVKSQLEQIKAGLMDELLNKSILQNDRFLTLLRSTDGPEYSHTQFQTGRMENFKMFFVTKQYPPPELLLSLLCPIEVLLSRLGI</sequence>
<dbReference type="KEGG" id="gsh:117355089"/>
<accession>A0A6P8PYL9</accession>
<dbReference type="InterPro" id="IPR027417">
    <property type="entry name" value="P-loop_NTPase"/>
</dbReference>